<protein>
    <recommendedName>
        <fullName evidence="4">Sigma-like protein</fullName>
    </recommendedName>
</protein>
<gene>
    <name evidence="2" type="ORF">FFZ77_25405</name>
</gene>
<feature type="compositionally biased region" description="Polar residues" evidence="1">
    <location>
        <begin position="89"/>
        <end position="98"/>
    </location>
</feature>
<sequence length="98" mass="10300">MSDTQNDSTLDVTTTDNYNPAPPRIIRESKPGKPAKPQDNYNPVAPVGLGAESTTEGPGAEAAMITTDNYNPAPPRIITDSEPAKPQDDSYTSAPVAS</sequence>
<dbReference type="Proteomes" id="UP000460558">
    <property type="component" value="Unassembled WGS sequence"/>
</dbReference>
<comment type="caution">
    <text evidence="2">The sequence shown here is derived from an EMBL/GenBank/DDBJ whole genome shotgun (WGS) entry which is preliminary data.</text>
</comment>
<accession>A0ABW9P008</accession>
<feature type="region of interest" description="Disordered" evidence="1">
    <location>
        <begin position="1"/>
        <end position="98"/>
    </location>
</feature>
<evidence type="ECO:0008006" key="4">
    <source>
        <dbReference type="Google" id="ProtNLM"/>
    </source>
</evidence>
<keyword evidence="3" id="KW-1185">Reference proteome</keyword>
<dbReference type="RefSeq" id="WP_153486152.1">
    <property type="nucleotide sequence ID" value="NZ_VDEQ01000288.1"/>
</dbReference>
<evidence type="ECO:0000313" key="2">
    <source>
        <dbReference type="EMBL" id="MQS38803.1"/>
    </source>
</evidence>
<feature type="compositionally biased region" description="Polar residues" evidence="1">
    <location>
        <begin position="1"/>
        <end position="18"/>
    </location>
</feature>
<dbReference type="EMBL" id="VDEQ01000288">
    <property type="protein sequence ID" value="MQS38803.1"/>
    <property type="molecule type" value="Genomic_DNA"/>
</dbReference>
<reference evidence="2 3" key="1">
    <citation type="submission" date="2019-06" db="EMBL/GenBank/DDBJ databases">
        <title>Comparative genomics and metabolomics analyses of clavulanic acid producing Streptomyces species provides insight into specialized metabolism and evolution of beta-lactam biosynthetic gene clusters.</title>
        <authorList>
            <person name="Moore M.A."/>
            <person name="Cruz-Morales P."/>
            <person name="Barona Gomez F."/>
            <person name="Kapil T."/>
        </authorList>
    </citation>
    <scope>NUCLEOTIDE SEQUENCE [LARGE SCALE GENOMIC DNA]</scope>
    <source>
        <strain evidence="2 3">T-272</strain>
    </source>
</reference>
<organism evidence="2 3">
    <name type="scientific">Streptomyces katsurahamanus</name>
    <dbReference type="NCBI Taxonomy" id="2577098"/>
    <lineage>
        <taxon>Bacteria</taxon>
        <taxon>Bacillati</taxon>
        <taxon>Actinomycetota</taxon>
        <taxon>Actinomycetes</taxon>
        <taxon>Kitasatosporales</taxon>
        <taxon>Streptomycetaceae</taxon>
        <taxon>Streptomyces</taxon>
    </lineage>
</organism>
<evidence type="ECO:0000256" key="1">
    <source>
        <dbReference type="SAM" id="MobiDB-lite"/>
    </source>
</evidence>
<proteinExistence type="predicted"/>
<name>A0ABW9P008_9ACTN</name>
<evidence type="ECO:0000313" key="3">
    <source>
        <dbReference type="Proteomes" id="UP000460558"/>
    </source>
</evidence>